<evidence type="ECO:0000313" key="2">
    <source>
        <dbReference type="EMBL" id="GAG87797.1"/>
    </source>
</evidence>
<evidence type="ECO:0008006" key="3">
    <source>
        <dbReference type="Google" id="ProtNLM"/>
    </source>
</evidence>
<dbReference type="InterPro" id="IPR024227">
    <property type="entry name" value="DUF3795"/>
</dbReference>
<organism evidence="2">
    <name type="scientific">marine sediment metagenome</name>
    <dbReference type="NCBI Taxonomy" id="412755"/>
    <lineage>
        <taxon>unclassified sequences</taxon>
        <taxon>metagenomes</taxon>
        <taxon>ecological metagenomes</taxon>
    </lineage>
</organism>
<keyword evidence="1" id="KW-0812">Transmembrane</keyword>
<accession>X1C351</accession>
<dbReference type="Pfam" id="PF12675">
    <property type="entry name" value="DUF3795"/>
    <property type="match status" value="1"/>
</dbReference>
<dbReference type="EMBL" id="BART01016923">
    <property type="protein sequence ID" value="GAG87797.1"/>
    <property type="molecule type" value="Genomic_DNA"/>
</dbReference>
<gene>
    <name evidence="2" type="ORF">S01H4_32386</name>
</gene>
<keyword evidence="1" id="KW-0472">Membrane</keyword>
<keyword evidence="1" id="KW-1133">Transmembrane helix</keyword>
<evidence type="ECO:0000256" key="1">
    <source>
        <dbReference type="SAM" id="Phobius"/>
    </source>
</evidence>
<sequence length="134" mass="15483">MKGFSENLIAPCGMNCGICLGFFGYTMSGKKRKSRCIGCNPSGKSCAHLKKFCKKLLKNEIEYCYECSDFPCKQLQKLDSSYRKRYDMSMIENLEYIRDNGMEKFLKNQEEKYKCPKCLGILCVHNGRCYNCNP</sequence>
<reference evidence="2" key="1">
    <citation type="journal article" date="2014" name="Front. Microbiol.">
        <title>High frequency of phylogenetically diverse reductive dehalogenase-homologous genes in deep subseafloor sedimentary metagenomes.</title>
        <authorList>
            <person name="Kawai M."/>
            <person name="Futagami T."/>
            <person name="Toyoda A."/>
            <person name="Takaki Y."/>
            <person name="Nishi S."/>
            <person name="Hori S."/>
            <person name="Arai W."/>
            <person name="Tsubouchi T."/>
            <person name="Morono Y."/>
            <person name="Uchiyama I."/>
            <person name="Ito T."/>
            <person name="Fujiyama A."/>
            <person name="Inagaki F."/>
            <person name="Takami H."/>
        </authorList>
    </citation>
    <scope>NUCLEOTIDE SEQUENCE</scope>
    <source>
        <strain evidence="2">Expedition CK06-06</strain>
    </source>
</reference>
<proteinExistence type="predicted"/>
<protein>
    <recommendedName>
        <fullName evidence="3">GON domain-containing protein</fullName>
    </recommendedName>
</protein>
<comment type="caution">
    <text evidence="2">The sequence shown here is derived from an EMBL/GenBank/DDBJ whole genome shotgun (WGS) entry which is preliminary data.</text>
</comment>
<dbReference type="AlphaFoldDB" id="X1C351"/>
<name>X1C351_9ZZZZ</name>
<feature type="transmembrane region" description="Helical" evidence="1">
    <location>
        <begin position="6"/>
        <end position="25"/>
    </location>
</feature>